<reference evidence="3 4" key="1">
    <citation type="submission" date="2019-03" db="EMBL/GenBank/DDBJ databases">
        <authorList>
            <person name="Kim M.K.M."/>
        </authorList>
    </citation>
    <scope>NUCLEOTIDE SEQUENCE [LARGE SCALE GENOMIC DNA]</scope>
    <source>
        <strain evidence="3 4">18JY15-6</strain>
    </source>
</reference>
<sequence length="145" mass="14938">MSRRAFARVRAQRDESGAAALEFALVVPILLMIVFAIISYGYMFSVRQALTQAAAEGARAAAVSTPSTQAATNATAAVNSALSSLSLTCGSGGLTCTPTTITCGSATCMKVTVSFAYRAHNPLPNLLPSAMIPTNLSFSSTAQVN</sequence>
<dbReference type="OrthoDB" id="3748403at2"/>
<dbReference type="AlphaFoldDB" id="A0A4R1BYT5"/>
<dbReference type="InterPro" id="IPR012495">
    <property type="entry name" value="TadE-like_dom"/>
</dbReference>
<name>A0A4R1BYT5_9ACTN</name>
<feature type="transmembrane region" description="Helical" evidence="1">
    <location>
        <begin position="21"/>
        <end position="43"/>
    </location>
</feature>
<keyword evidence="1" id="KW-1133">Transmembrane helix</keyword>
<evidence type="ECO:0000256" key="1">
    <source>
        <dbReference type="SAM" id="Phobius"/>
    </source>
</evidence>
<proteinExistence type="predicted"/>
<evidence type="ECO:0000313" key="4">
    <source>
        <dbReference type="Proteomes" id="UP000295453"/>
    </source>
</evidence>
<dbReference type="EMBL" id="SJZJ01000022">
    <property type="protein sequence ID" value="TCJ22586.1"/>
    <property type="molecule type" value="Genomic_DNA"/>
</dbReference>
<keyword evidence="1" id="KW-0472">Membrane</keyword>
<evidence type="ECO:0000313" key="3">
    <source>
        <dbReference type="EMBL" id="TCJ22586.1"/>
    </source>
</evidence>
<accession>A0A4R1BYT5</accession>
<dbReference type="Proteomes" id="UP000295453">
    <property type="component" value="Unassembled WGS sequence"/>
</dbReference>
<dbReference type="RefSeq" id="WP_131584679.1">
    <property type="nucleotide sequence ID" value="NZ_SJZJ01000022.1"/>
</dbReference>
<keyword evidence="4" id="KW-1185">Reference proteome</keyword>
<keyword evidence="1" id="KW-0812">Transmembrane</keyword>
<dbReference type="Pfam" id="PF07811">
    <property type="entry name" value="TadE"/>
    <property type="match status" value="1"/>
</dbReference>
<feature type="domain" description="TadE-like" evidence="2">
    <location>
        <begin position="17"/>
        <end position="59"/>
    </location>
</feature>
<evidence type="ECO:0000259" key="2">
    <source>
        <dbReference type="Pfam" id="PF07811"/>
    </source>
</evidence>
<comment type="caution">
    <text evidence="3">The sequence shown here is derived from an EMBL/GenBank/DDBJ whole genome shotgun (WGS) entry which is preliminary data.</text>
</comment>
<protein>
    <submittedName>
        <fullName evidence="3">Pilus assembly protein</fullName>
    </submittedName>
</protein>
<gene>
    <name evidence="3" type="ORF">EPD65_12635</name>
</gene>
<organism evidence="3 4">
    <name type="scientific">Nocardioides jejuensis</name>
    <dbReference type="NCBI Taxonomy" id="2502782"/>
    <lineage>
        <taxon>Bacteria</taxon>
        <taxon>Bacillati</taxon>
        <taxon>Actinomycetota</taxon>
        <taxon>Actinomycetes</taxon>
        <taxon>Propionibacteriales</taxon>
        <taxon>Nocardioidaceae</taxon>
        <taxon>Nocardioides</taxon>
    </lineage>
</organism>